<dbReference type="PROSITE" id="PS00941">
    <property type="entry name" value="CARBOXYLESTERASE_B_2"/>
    <property type="match status" value="1"/>
</dbReference>
<evidence type="ECO:0000256" key="3">
    <source>
        <dbReference type="ARBA" id="ARBA00022801"/>
    </source>
</evidence>
<keyword evidence="9" id="KW-1185">Reference proteome</keyword>
<sequence>MKLTTVLLLLGFLNLSLQDDKTPKVRTSLGTVRGYHKISRQGREYEAFEGIPYGQPPVGELRFQPPHPAEEWSGVLSATKKGSICTQYLMRSMAIDGQIITGDEDCLYVNIYAPIRNGKNTLLPVIFWIHGGAYLFGSGNDMNETLIMDRDVVLVTVNYRLGPFGFLSTGDSLVPGNMGLKDQNLALRWVSKNIENFGGDPKNITLMGFSAGASSVHYHYLTPLSAGLFHRGISISGVALNPWTQTERAPEKARKLAAVLGCPTSSVRKMVNCLRTRPAKQLSQAVDDIIYWLFNPFSVFGPVVEKHGPDAFITRSPIDVINSGEAYDVPWISGVVSEEGLYTSAEFVANNTLLKHLNDNWDDIAPYLLDFNDTIPLNEKKQVAEKIRKHYLGSEPIDSNSMMPVIHMMGDRLFAHNFERAARLQARKNKSPVWTYLYSYRSMYSLSDTLSGTTRNFGVSHSDDTFLVIDTRTSSVTRPSDVQMQQILLDFYTSYAIDGKPRVGNAVWPSLNPNDKDFHYLHITNPRTIKMESNSDFAQRSFWTSINFDENK</sequence>
<dbReference type="Proteomes" id="UP000250275">
    <property type="component" value="Unassembled WGS sequence"/>
</dbReference>
<comment type="similarity">
    <text evidence="1 6">Belongs to the type-B carboxylesterase/lipase family.</text>
</comment>
<keyword evidence="5" id="KW-0325">Glycoprotein</keyword>
<dbReference type="PANTHER" id="PTHR43142">
    <property type="entry name" value="CARBOXYLIC ESTER HYDROLASE"/>
    <property type="match status" value="1"/>
</dbReference>
<evidence type="ECO:0000259" key="7">
    <source>
        <dbReference type="Pfam" id="PF00135"/>
    </source>
</evidence>
<accession>A0A310SQJ6</accession>
<evidence type="ECO:0000313" key="8">
    <source>
        <dbReference type="EMBL" id="OAD61356.1"/>
    </source>
</evidence>
<dbReference type="AlphaFoldDB" id="A0A310SQJ6"/>
<dbReference type="EMBL" id="KQ760221">
    <property type="protein sequence ID" value="OAD61356.1"/>
    <property type="molecule type" value="Genomic_DNA"/>
</dbReference>
<feature type="domain" description="Carboxylesterase type B" evidence="7">
    <location>
        <begin position="22"/>
        <end position="535"/>
    </location>
</feature>
<dbReference type="PROSITE" id="PS00122">
    <property type="entry name" value="CARBOXYLESTERASE_B_1"/>
    <property type="match status" value="1"/>
</dbReference>
<dbReference type="OrthoDB" id="6846267at2759"/>
<organism evidence="8 9">
    <name type="scientific">Eufriesea mexicana</name>
    <dbReference type="NCBI Taxonomy" id="516756"/>
    <lineage>
        <taxon>Eukaryota</taxon>
        <taxon>Metazoa</taxon>
        <taxon>Ecdysozoa</taxon>
        <taxon>Arthropoda</taxon>
        <taxon>Hexapoda</taxon>
        <taxon>Insecta</taxon>
        <taxon>Pterygota</taxon>
        <taxon>Neoptera</taxon>
        <taxon>Endopterygota</taxon>
        <taxon>Hymenoptera</taxon>
        <taxon>Apocrita</taxon>
        <taxon>Aculeata</taxon>
        <taxon>Apoidea</taxon>
        <taxon>Anthophila</taxon>
        <taxon>Apidae</taxon>
        <taxon>Eufriesea</taxon>
    </lineage>
</organism>
<keyword evidence="3 6" id="KW-0378">Hydrolase</keyword>
<feature type="chain" id="PRO_5016190315" description="Carboxylic ester hydrolase" evidence="6">
    <location>
        <begin position="19"/>
        <end position="552"/>
    </location>
</feature>
<dbReference type="InterPro" id="IPR002018">
    <property type="entry name" value="CarbesteraseB"/>
</dbReference>
<gene>
    <name evidence="8" type="ORF">WN48_01367</name>
</gene>
<evidence type="ECO:0000256" key="5">
    <source>
        <dbReference type="ARBA" id="ARBA00023180"/>
    </source>
</evidence>
<evidence type="ECO:0000256" key="2">
    <source>
        <dbReference type="ARBA" id="ARBA00022487"/>
    </source>
</evidence>
<dbReference type="EC" id="3.1.1.-" evidence="6"/>
<dbReference type="GO" id="GO:0052689">
    <property type="term" value="F:carboxylic ester hydrolase activity"/>
    <property type="evidence" value="ECO:0007669"/>
    <property type="project" value="UniProtKB-KW"/>
</dbReference>
<evidence type="ECO:0000256" key="6">
    <source>
        <dbReference type="RuleBase" id="RU361235"/>
    </source>
</evidence>
<feature type="signal peptide" evidence="6">
    <location>
        <begin position="1"/>
        <end position="18"/>
    </location>
</feature>
<keyword evidence="2" id="KW-0719">Serine esterase</keyword>
<evidence type="ECO:0000256" key="1">
    <source>
        <dbReference type="ARBA" id="ARBA00005964"/>
    </source>
</evidence>
<dbReference type="InterPro" id="IPR029058">
    <property type="entry name" value="AB_hydrolase_fold"/>
</dbReference>
<reference evidence="8 9" key="1">
    <citation type="submission" date="2015-07" db="EMBL/GenBank/DDBJ databases">
        <title>The genome of Eufriesea mexicana.</title>
        <authorList>
            <person name="Pan H."/>
            <person name="Kapheim K."/>
        </authorList>
    </citation>
    <scope>NUCLEOTIDE SEQUENCE [LARGE SCALE GENOMIC DNA]</scope>
    <source>
        <strain evidence="8">0111107269</strain>
        <tissue evidence="8">Whole body</tissue>
    </source>
</reference>
<evidence type="ECO:0000256" key="4">
    <source>
        <dbReference type="ARBA" id="ARBA00023157"/>
    </source>
</evidence>
<dbReference type="PANTHER" id="PTHR43142:SF1">
    <property type="entry name" value="CARBOXYLIC ESTER HYDROLASE"/>
    <property type="match status" value="1"/>
</dbReference>
<dbReference type="Gene3D" id="3.40.50.1820">
    <property type="entry name" value="alpha/beta hydrolase"/>
    <property type="match status" value="1"/>
</dbReference>
<dbReference type="InterPro" id="IPR019819">
    <property type="entry name" value="Carboxylesterase_B_CS"/>
</dbReference>
<protein>
    <recommendedName>
        <fullName evidence="6">Carboxylic ester hydrolase</fullName>
        <ecNumber evidence="6">3.1.1.-</ecNumber>
    </recommendedName>
</protein>
<dbReference type="Pfam" id="PF00135">
    <property type="entry name" value="COesterase"/>
    <property type="match status" value="1"/>
</dbReference>
<evidence type="ECO:0000313" key="9">
    <source>
        <dbReference type="Proteomes" id="UP000250275"/>
    </source>
</evidence>
<keyword evidence="6" id="KW-0732">Signal</keyword>
<keyword evidence="4" id="KW-1015">Disulfide bond</keyword>
<dbReference type="InterPro" id="IPR019826">
    <property type="entry name" value="Carboxylesterase_B_AS"/>
</dbReference>
<proteinExistence type="inferred from homology"/>
<dbReference type="SUPFAM" id="SSF53474">
    <property type="entry name" value="alpha/beta-Hydrolases"/>
    <property type="match status" value="1"/>
</dbReference>
<name>A0A310SQJ6_9HYME</name>